<dbReference type="FunFam" id="3.30.160.60:FF:000304">
    <property type="entry name" value="Zinc finger and BTB domain-containing protein 20"/>
    <property type="match status" value="1"/>
</dbReference>
<evidence type="ECO:0000256" key="8">
    <source>
        <dbReference type="ARBA" id="ARBA00023163"/>
    </source>
</evidence>
<feature type="domain" description="C2H2-type" evidence="13">
    <location>
        <begin position="395"/>
        <end position="422"/>
    </location>
</feature>
<feature type="compositionally biased region" description="Low complexity" evidence="11">
    <location>
        <begin position="161"/>
        <end position="170"/>
    </location>
</feature>
<dbReference type="Proteomes" id="UP000008912">
    <property type="component" value="Unassembled WGS sequence"/>
</dbReference>
<evidence type="ECO:0000259" key="12">
    <source>
        <dbReference type="PROSITE" id="PS50097"/>
    </source>
</evidence>
<dbReference type="STRING" id="9646.ENSAMEP00000007909"/>
<dbReference type="GO" id="GO:0000981">
    <property type="term" value="F:DNA-binding transcription factor activity, RNA polymerase II-specific"/>
    <property type="evidence" value="ECO:0007669"/>
    <property type="project" value="TreeGrafter"/>
</dbReference>
<feature type="domain" description="C2H2-type" evidence="13">
    <location>
        <begin position="450"/>
        <end position="475"/>
    </location>
</feature>
<dbReference type="GeneTree" id="ENSGT00940000160859"/>
<dbReference type="InterPro" id="IPR013087">
    <property type="entry name" value="Znf_C2H2_type"/>
</dbReference>
<dbReference type="InterPro" id="IPR036236">
    <property type="entry name" value="Znf_C2H2_sf"/>
</dbReference>
<feature type="region of interest" description="Disordered" evidence="11">
    <location>
        <begin position="161"/>
        <end position="229"/>
    </location>
</feature>
<evidence type="ECO:0000256" key="4">
    <source>
        <dbReference type="ARBA" id="ARBA00022771"/>
    </source>
</evidence>
<dbReference type="PROSITE" id="PS00028">
    <property type="entry name" value="ZINC_FINGER_C2H2_1"/>
    <property type="match status" value="4"/>
</dbReference>
<organism evidence="14 15">
    <name type="scientific">Ailuropoda melanoleuca</name>
    <name type="common">Giant panda</name>
    <dbReference type="NCBI Taxonomy" id="9646"/>
    <lineage>
        <taxon>Eukaryota</taxon>
        <taxon>Metazoa</taxon>
        <taxon>Chordata</taxon>
        <taxon>Craniata</taxon>
        <taxon>Vertebrata</taxon>
        <taxon>Euteleostomi</taxon>
        <taxon>Mammalia</taxon>
        <taxon>Eutheria</taxon>
        <taxon>Laurasiatheria</taxon>
        <taxon>Carnivora</taxon>
        <taxon>Caniformia</taxon>
        <taxon>Ursidae</taxon>
        <taxon>Ailuropoda</taxon>
    </lineage>
</organism>
<dbReference type="PROSITE" id="PS50097">
    <property type="entry name" value="BTB"/>
    <property type="match status" value="1"/>
</dbReference>
<dbReference type="GO" id="GO:0005634">
    <property type="term" value="C:nucleus"/>
    <property type="evidence" value="ECO:0007669"/>
    <property type="project" value="UniProtKB-SubCell"/>
</dbReference>
<evidence type="ECO:0000256" key="1">
    <source>
        <dbReference type="ARBA" id="ARBA00004123"/>
    </source>
</evidence>
<dbReference type="SMART" id="SM00225">
    <property type="entry name" value="BTB"/>
    <property type="match status" value="1"/>
</dbReference>
<dbReference type="Gene3D" id="3.30.710.10">
    <property type="entry name" value="Potassium Channel Kv1.1, Chain A"/>
    <property type="match status" value="1"/>
</dbReference>
<dbReference type="InterPro" id="IPR050457">
    <property type="entry name" value="ZnFinger_BTB_dom_contain"/>
</dbReference>
<reference evidence="14" key="3">
    <citation type="submission" date="2025-09" db="UniProtKB">
        <authorList>
            <consortium name="Ensembl"/>
        </authorList>
    </citation>
    <scope>IDENTIFICATION</scope>
</reference>
<dbReference type="SUPFAM" id="SSF57667">
    <property type="entry name" value="beta-beta-alpha zinc fingers"/>
    <property type="match status" value="2"/>
</dbReference>
<keyword evidence="9" id="KW-0539">Nucleus</keyword>
<dbReference type="CDD" id="cd18229">
    <property type="entry name" value="BTB_POZ_ZBTB45"/>
    <property type="match status" value="1"/>
</dbReference>
<keyword evidence="2" id="KW-0479">Metal-binding</keyword>
<gene>
    <name evidence="14" type="primary">ZBTB45</name>
</gene>
<dbReference type="SMART" id="SM00355">
    <property type="entry name" value="ZnF_C2H2"/>
    <property type="match status" value="4"/>
</dbReference>
<proteinExistence type="predicted"/>
<feature type="compositionally biased region" description="Pro residues" evidence="11">
    <location>
        <begin position="302"/>
        <end position="315"/>
    </location>
</feature>
<name>G1LLT5_AILME</name>
<dbReference type="PANTHER" id="PTHR46105:SF22">
    <property type="entry name" value="ZINC FINGER AND BTB DOMAIN CONTAINING 45"/>
    <property type="match status" value="1"/>
</dbReference>
<accession>G1LLT5</accession>
<keyword evidence="3" id="KW-0677">Repeat</keyword>
<dbReference type="PROSITE" id="PS50157">
    <property type="entry name" value="ZINC_FINGER_C2H2_2"/>
    <property type="match status" value="4"/>
</dbReference>
<evidence type="ECO:0000256" key="3">
    <source>
        <dbReference type="ARBA" id="ARBA00022737"/>
    </source>
</evidence>
<feature type="domain" description="C2H2-type" evidence="13">
    <location>
        <begin position="367"/>
        <end position="394"/>
    </location>
</feature>
<dbReference type="Pfam" id="PF00651">
    <property type="entry name" value="BTB"/>
    <property type="match status" value="1"/>
</dbReference>
<reference evidence="14" key="2">
    <citation type="submission" date="2025-08" db="UniProtKB">
        <authorList>
            <consortium name="Ensembl"/>
        </authorList>
    </citation>
    <scope>IDENTIFICATION</scope>
</reference>
<dbReference type="InterPro" id="IPR011333">
    <property type="entry name" value="SKP1/BTB/POZ_sf"/>
</dbReference>
<keyword evidence="4 10" id="KW-0863">Zinc-finger</keyword>
<keyword evidence="8" id="KW-0804">Transcription</keyword>
<evidence type="ECO:0000256" key="10">
    <source>
        <dbReference type="PROSITE-ProRule" id="PRU00042"/>
    </source>
</evidence>
<dbReference type="SUPFAM" id="SSF54695">
    <property type="entry name" value="POZ domain"/>
    <property type="match status" value="1"/>
</dbReference>
<dbReference type="GO" id="GO:0000978">
    <property type="term" value="F:RNA polymerase II cis-regulatory region sequence-specific DNA binding"/>
    <property type="evidence" value="ECO:0007669"/>
    <property type="project" value="TreeGrafter"/>
</dbReference>
<dbReference type="PANTHER" id="PTHR46105">
    <property type="entry name" value="AGAP004733-PA"/>
    <property type="match status" value="1"/>
</dbReference>
<feature type="domain" description="C2H2-type" evidence="13">
    <location>
        <begin position="423"/>
        <end position="450"/>
    </location>
</feature>
<evidence type="ECO:0000259" key="13">
    <source>
        <dbReference type="PROSITE" id="PS50157"/>
    </source>
</evidence>
<dbReference type="HOGENOM" id="CLU_019055_0_0_1"/>
<reference evidence="14 15" key="1">
    <citation type="journal article" date="2010" name="Nature">
        <title>The sequence and de novo assembly of the giant panda genome.</title>
        <authorList>
            <person name="Li R."/>
            <person name="Fan W."/>
            <person name="Tian G."/>
            <person name="Zhu H."/>
            <person name="He L."/>
            <person name="Cai J."/>
            <person name="Huang Q."/>
            <person name="Cai Q."/>
            <person name="Li B."/>
            <person name="Bai Y."/>
            <person name="Zhang Z."/>
            <person name="Zhang Y."/>
            <person name="Wang W."/>
            <person name="Li J."/>
            <person name="Wei F."/>
            <person name="Li H."/>
            <person name="Jian M."/>
            <person name="Li J."/>
            <person name="Zhang Z."/>
            <person name="Nielsen R."/>
            <person name="Li D."/>
            <person name="Gu W."/>
            <person name="Yang Z."/>
            <person name="Xuan Z."/>
            <person name="Ryder O.A."/>
            <person name="Leung F.C."/>
            <person name="Zhou Y."/>
            <person name="Cao J."/>
            <person name="Sun X."/>
            <person name="Fu Y."/>
            <person name="Fang X."/>
            <person name="Guo X."/>
            <person name="Wang B."/>
            <person name="Hou R."/>
            <person name="Shen F."/>
            <person name="Mu B."/>
            <person name="Ni P."/>
            <person name="Lin R."/>
            <person name="Qian W."/>
            <person name="Wang G."/>
            <person name="Yu C."/>
            <person name="Nie W."/>
            <person name="Wang J."/>
            <person name="Wu Z."/>
            <person name="Liang H."/>
            <person name="Min J."/>
            <person name="Wu Q."/>
            <person name="Cheng S."/>
            <person name="Ruan J."/>
            <person name="Wang M."/>
            <person name="Shi Z."/>
            <person name="Wen M."/>
            <person name="Liu B."/>
            <person name="Ren X."/>
            <person name="Zheng H."/>
            <person name="Dong D."/>
            <person name="Cook K."/>
            <person name="Shan G."/>
            <person name="Zhang H."/>
            <person name="Kosiol C."/>
            <person name="Xie X."/>
            <person name="Lu Z."/>
            <person name="Zheng H."/>
            <person name="Li Y."/>
            <person name="Steiner C.C."/>
            <person name="Lam T.T."/>
            <person name="Lin S."/>
            <person name="Zhang Q."/>
            <person name="Li G."/>
            <person name="Tian J."/>
            <person name="Gong T."/>
            <person name="Liu H."/>
            <person name="Zhang D."/>
            <person name="Fang L."/>
            <person name="Ye C."/>
            <person name="Zhang J."/>
            <person name="Hu W."/>
            <person name="Xu A."/>
            <person name="Ren Y."/>
            <person name="Zhang G."/>
            <person name="Bruford M.W."/>
            <person name="Li Q."/>
            <person name="Ma L."/>
            <person name="Guo Y."/>
            <person name="An N."/>
            <person name="Hu Y."/>
            <person name="Zheng Y."/>
            <person name="Shi Y."/>
            <person name="Li Z."/>
            <person name="Liu Q."/>
            <person name="Chen Y."/>
            <person name="Zhao J."/>
            <person name="Qu N."/>
            <person name="Zhao S."/>
            <person name="Tian F."/>
            <person name="Wang X."/>
            <person name="Wang H."/>
            <person name="Xu L."/>
            <person name="Liu X."/>
            <person name="Vinar T."/>
            <person name="Wang Y."/>
            <person name="Lam T.W."/>
            <person name="Yiu S.M."/>
            <person name="Liu S."/>
            <person name="Zhang H."/>
            <person name="Li D."/>
            <person name="Huang Y."/>
            <person name="Wang X."/>
            <person name="Yang G."/>
            <person name="Jiang Z."/>
            <person name="Wang J."/>
            <person name="Qin N."/>
            <person name="Li L."/>
            <person name="Li J."/>
            <person name="Bolund L."/>
            <person name="Kristiansen K."/>
            <person name="Wong G.K."/>
            <person name="Olson M."/>
            <person name="Zhang X."/>
            <person name="Li S."/>
            <person name="Yang H."/>
            <person name="Wang J."/>
            <person name="Wang J."/>
        </authorList>
    </citation>
    <scope>NUCLEOTIDE SEQUENCE [LARGE SCALE GENOMIC DNA]</scope>
</reference>
<feature type="compositionally biased region" description="Low complexity" evidence="11">
    <location>
        <begin position="347"/>
        <end position="366"/>
    </location>
</feature>
<dbReference type="AlphaFoldDB" id="G1LLT5"/>
<protein>
    <submittedName>
        <fullName evidence="14">Zinc finger and BTB domain containing 45</fullName>
    </submittedName>
</protein>
<feature type="domain" description="BTB" evidence="12">
    <location>
        <begin position="33"/>
        <end position="96"/>
    </location>
</feature>
<evidence type="ECO:0000256" key="5">
    <source>
        <dbReference type="ARBA" id="ARBA00022833"/>
    </source>
</evidence>
<dbReference type="eggNOG" id="KOG1721">
    <property type="taxonomic scope" value="Eukaryota"/>
</dbReference>
<dbReference type="Gene3D" id="3.30.160.60">
    <property type="entry name" value="Classic Zinc Finger"/>
    <property type="match status" value="3"/>
</dbReference>
<dbReference type="Pfam" id="PF00096">
    <property type="entry name" value="zf-C2H2"/>
    <property type="match status" value="4"/>
</dbReference>
<sequence>MAAAEAVHHIHLQNFSRSLLETLNGQRLGGHFCDVTVRIREASLRAHRCVLAAGSPFFQDKLLLGHSEIRVPPVVPAQTVRQLVEFLYSGSLVVAQGEALQVLTAASVLRIQTVIDECTQIIARARVPVPGAPAPLPTPVPPPLAPAQLRHRLRHLLAQRQPARLQLPAPTKAEGSDVDPALPAAPDDDGDEETDDETDGEDGEGGGPGEGQAPPSFPDCAHPPASRTTAAPGGASFFFLAADDVFPESYVSAWQDEDGAAAEACPTETPAPPDCALAGSRVPGVKTPGPPVSLFPFHLGAPGPPAQPSPAPSGPAPALSSAFYPALQPDTAPSAPPGEAPAPPAAPAAAPSATPARAPGAAEPPAYECSHCRKTFSSRKNYTKHMFIHSGEKPHQCAVCWRSFSLRDYLLKHMVTHTGVRAFQCAVCAKRFTQKSSLNVHMRTHRPERAPCPACGKVFSHRALLERHLAAHPAP</sequence>
<evidence type="ECO:0000256" key="9">
    <source>
        <dbReference type="ARBA" id="ARBA00023242"/>
    </source>
</evidence>
<dbReference type="GO" id="GO:0008270">
    <property type="term" value="F:zinc ion binding"/>
    <property type="evidence" value="ECO:0007669"/>
    <property type="project" value="UniProtKB-KW"/>
</dbReference>
<feature type="compositionally biased region" description="Acidic residues" evidence="11">
    <location>
        <begin position="186"/>
        <end position="204"/>
    </location>
</feature>
<evidence type="ECO:0000256" key="6">
    <source>
        <dbReference type="ARBA" id="ARBA00023015"/>
    </source>
</evidence>
<dbReference type="FunFam" id="3.30.160.60:FF:000315">
    <property type="entry name" value="Zinc finger and BTB domain-containing protein 20"/>
    <property type="match status" value="1"/>
</dbReference>
<comment type="subcellular location">
    <subcellularLocation>
        <location evidence="1">Nucleus</location>
    </subcellularLocation>
</comment>
<dbReference type="Ensembl" id="ENSAMET00000008238.2">
    <property type="protein sequence ID" value="ENSAMEP00000007909.2"/>
    <property type="gene ID" value="ENSAMEG00000007500.2"/>
</dbReference>
<keyword evidence="7" id="KW-0238">DNA-binding</keyword>
<evidence type="ECO:0000313" key="15">
    <source>
        <dbReference type="Proteomes" id="UP000008912"/>
    </source>
</evidence>
<evidence type="ECO:0000256" key="11">
    <source>
        <dbReference type="SAM" id="MobiDB-lite"/>
    </source>
</evidence>
<evidence type="ECO:0000256" key="7">
    <source>
        <dbReference type="ARBA" id="ARBA00023125"/>
    </source>
</evidence>
<feature type="compositionally biased region" description="Pro residues" evidence="11">
    <location>
        <begin position="334"/>
        <end position="346"/>
    </location>
</feature>
<keyword evidence="5" id="KW-0862">Zinc</keyword>
<keyword evidence="6" id="KW-0805">Transcription regulation</keyword>
<dbReference type="InterPro" id="IPR000210">
    <property type="entry name" value="BTB/POZ_dom"/>
</dbReference>
<evidence type="ECO:0000313" key="14">
    <source>
        <dbReference type="Ensembl" id="ENSAMEP00000007909.2"/>
    </source>
</evidence>
<dbReference type="InParanoid" id="G1LLT5"/>
<keyword evidence="15" id="KW-1185">Reference proteome</keyword>
<feature type="region of interest" description="Disordered" evidence="11">
    <location>
        <begin position="296"/>
        <end position="367"/>
    </location>
</feature>
<evidence type="ECO:0000256" key="2">
    <source>
        <dbReference type="ARBA" id="ARBA00022723"/>
    </source>
</evidence>